<evidence type="ECO:0000256" key="1">
    <source>
        <dbReference type="SAM" id="MobiDB-lite"/>
    </source>
</evidence>
<proteinExistence type="predicted"/>
<protein>
    <submittedName>
        <fullName evidence="2">Uncharacterized protein</fullName>
    </submittedName>
</protein>
<name>A0A2Z7A4N4_9LAMI</name>
<dbReference type="Proteomes" id="UP000250235">
    <property type="component" value="Unassembled WGS sequence"/>
</dbReference>
<feature type="region of interest" description="Disordered" evidence="1">
    <location>
        <begin position="1"/>
        <end position="46"/>
    </location>
</feature>
<reference evidence="2 3" key="1">
    <citation type="journal article" date="2015" name="Proc. Natl. Acad. Sci. U.S.A.">
        <title>The resurrection genome of Boea hygrometrica: A blueprint for survival of dehydration.</title>
        <authorList>
            <person name="Xiao L."/>
            <person name="Yang G."/>
            <person name="Zhang L."/>
            <person name="Yang X."/>
            <person name="Zhao S."/>
            <person name="Ji Z."/>
            <person name="Zhou Q."/>
            <person name="Hu M."/>
            <person name="Wang Y."/>
            <person name="Chen M."/>
            <person name="Xu Y."/>
            <person name="Jin H."/>
            <person name="Xiao X."/>
            <person name="Hu G."/>
            <person name="Bao F."/>
            <person name="Hu Y."/>
            <person name="Wan P."/>
            <person name="Li L."/>
            <person name="Deng X."/>
            <person name="Kuang T."/>
            <person name="Xiang C."/>
            <person name="Zhu J.K."/>
            <person name="Oliver M.J."/>
            <person name="He Y."/>
        </authorList>
    </citation>
    <scope>NUCLEOTIDE SEQUENCE [LARGE SCALE GENOMIC DNA]</scope>
    <source>
        <strain evidence="3">cv. XS01</strain>
    </source>
</reference>
<keyword evidence="3" id="KW-1185">Reference proteome</keyword>
<evidence type="ECO:0000313" key="2">
    <source>
        <dbReference type="EMBL" id="KZV16409.1"/>
    </source>
</evidence>
<sequence>MGIDQLKLHCPAWLPKEPAKANQDTSSPKTGKENEVKPHQSAGGNHRSVIFMSVDHHSSVVFRRDDSAGHHPDDSIGPFRKSWYLLRVNIGFCRKIPTVATSAYLEQQLVEFKQ</sequence>
<gene>
    <name evidence="2" type="ORF">F511_18489</name>
</gene>
<dbReference type="EMBL" id="KV019060">
    <property type="protein sequence ID" value="KZV16409.1"/>
    <property type="molecule type" value="Genomic_DNA"/>
</dbReference>
<evidence type="ECO:0000313" key="3">
    <source>
        <dbReference type="Proteomes" id="UP000250235"/>
    </source>
</evidence>
<dbReference type="AlphaFoldDB" id="A0A2Z7A4N4"/>
<accession>A0A2Z7A4N4</accession>
<organism evidence="2 3">
    <name type="scientific">Dorcoceras hygrometricum</name>
    <dbReference type="NCBI Taxonomy" id="472368"/>
    <lineage>
        <taxon>Eukaryota</taxon>
        <taxon>Viridiplantae</taxon>
        <taxon>Streptophyta</taxon>
        <taxon>Embryophyta</taxon>
        <taxon>Tracheophyta</taxon>
        <taxon>Spermatophyta</taxon>
        <taxon>Magnoliopsida</taxon>
        <taxon>eudicotyledons</taxon>
        <taxon>Gunneridae</taxon>
        <taxon>Pentapetalae</taxon>
        <taxon>asterids</taxon>
        <taxon>lamiids</taxon>
        <taxon>Lamiales</taxon>
        <taxon>Gesneriaceae</taxon>
        <taxon>Didymocarpoideae</taxon>
        <taxon>Trichosporeae</taxon>
        <taxon>Loxocarpinae</taxon>
        <taxon>Dorcoceras</taxon>
    </lineage>
</organism>